<feature type="transmembrane region" description="Helical" evidence="6">
    <location>
        <begin position="490"/>
        <end position="508"/>
    </location>
</feature>
<dbReference type="Gene3D" id="1.20.1740.10">
    <property type="entry name" value="Amino acid/polyamine transporter I"/>
    <property type="match status" value="1"/>
</dbReference>
<dbReference type="OrthoDB" id="3257095at2759"/>
<name>E4V6S6_ARTGP</name>
<dbReference type="VEuPathDB" id="FungiDB:MGYG_08717"/>
<evidence type="ECO:0000256" key="3">
    <source>
        <dbReference type="ARBA" id="ARBA00022692"/>
    </source>
</evidence>
<dbReference type="InParanoid" id="E4V6S6"/>
<feature type="transmembrane region" description="Helical" evidence="6">
    <location>
        <begin position="388"/>
        <end position="408"/>
    </location>
</feature>
<dbReference type="OMA" id="MGTNLPF"/>
<keyword evidence="5 6" id="KW-0472">Membrane</keyword>
<dbReference type="HOGENOM" id="CLU_004495_6_1_1"/>
<dbReference type="PANTHER" id="PTHR45649:SF14">
    <property type="entry name" value="GABA PERMEASE"/>
    <property type="match status" value="1"/>
</dbReference>
<dbReference type="AlphaFoldDB" id="E4V6S6"/>
<evidence type="ECO:0000256" key="6">
    <source>
        <dbReference type="SAM" id="Phobius"/>
    </source>
</evidence>
<keyword evidence="4 6" id="KW-1133">Transmembrane helix</keyword>
<reference evidence="8" key="1">
    <citation type="journal article" date="2012" name="MBio">
        <title>Comparative genome analysis of Trichophyton rubrum and related dermatophytes reveals candidate genes involved in infection.</title>
        <authorList>
            <person name="Martinez D.A."/>
            <person name="Oliver B.G."/>
            <person name="Graeser Y."/>
            <person name="Goldberg J.M."/>
            <person name="Li W."/>
            <person name="Martinez-Rossi N.M."/>
            <person name="Monod M."/>
            <person name="Shelest E."/>
            <person name="Barton R.C."/>
            <person name="Birch E."/>
            <person name="Brakhage A.A."/>
            <person name="Chen Z."/>
            <person name="Gurr S.J."/>
            <person name="Heiman D."/>
            <person name="Heitman J."/>
            <person name="Kosti I."/>
            <person name="Rossi A."/>
            <person name="Saif S."/>
            <person name="Samalova M."/>
            <person name="Saunders C.W."/>
            <person name="Shea T."/>
            <person name="Summerbell R.C."/>
            <person name="Xu J."/>
            <person name="Young S."/>
            <person name="Zeng Q."/>
            <person name="Birren B.W."/>
            <person name="Cuomo C.A."/>
            <person name="White T.C."/>
        </authorList>
    </citation>
    <scope>NUCLEOTIDE SEQUENCE [LARGE SCALE GENOMIC DNA]</scope>
    <source>
        <strain evidence="8">ATCC MYA-4604 / CBS 118893</strain>
    </source>
</reference>
<dbReference type="GeneID" id="10024521"/>
<gene>
    <name evidence="7" type="ORF">MGYG_08717</name>
</gene>
<keyword evidence="2" id="KW-0813">Transport</keyword>
<feature type="transmembrane region" description="Helical" evidence="6">
    <location>
        <begin position="249"/>
        <end position="266"/>
    </location>
</feature>
<evidence type="ECO:0000313" key="7">
    <source>
        <dbReference type="EMBL" id="EFQ96792.1"/>
    </source>
</evidence>
<evidence type="ECO:0000256" key="4">
    <source>
        <dbReference type="ARBA" id="ARBA00022989"/>
    </source>
</evidence>
<proteinExistence type="predicted"/>
<dbReference type="Proteomes" id="UP000002669">
    <property type="component" value="Unassembled WGS sequence"/>
</dbReference>
<dbReference type="eggNOG" id="KOG1289">
    <property type="taxonomic scope" value="Eukaryota"/>
</dbReference>
<feature type="transmembrane region" description="Helical" evidence="6">
    <location>
        <begin position="207"/>
        <end position="228"/>
    </location>
</feature>
<evidence type="ECO:0000256" key="2">
    <source>
        <dbReference type="ARBA" id="ARBA00022448"/>
    </source>
</evidence>
<organism evidence="8">
    <name type="scientific">Arthroderma gypseum (strain ATCC MYA-4604 / CBS 118893)</name>
    <name type="common">Microsporum gypseum</name>
    <dbReference type="NCBI Taxonomy" id="535722"/>
    <lineage>
        <taxon>Eukaryota</taxon>
        <taxon>Fungi</taxon>
        <taxon>Dikarya</taxon>
        <taxon>Ascomycota</taxon>
        <taxon>Pezizomycotina</taxon>
        <taxon>Eurotiomycetes</taxon>
        <taxon>Eurotiomycetidae</taxon>
        <taxon>Onygenales</taxon>
        <taxon>Arthrodermataceae</taxon>
        <taxon>Nannizzia</taxon>
    </lineage>
</organism>
<dbReference type="RefSeq" id="XP_003169169.1">
    <property type="nucleotide sequence ID" value="XM_003169121.1"/>
</dbReference>
<sequence length="524" mass="57109">MALGQSEEKIVSQVQHHPVNNNNYDGEAAARPDQDAADMAKLGVAQETKRRFGLVTILGFTTCIMGTWESGLPFFLTAYINGGPVTMVYGFILAFFGSLATCASLAEMASMYPISGGQYYWASLLAPPGKVKFLSFLTGWLSVLGWQSASTTGTYLGGTIIQGVVKLNYPEYTPERWQATLMLYAVLILSLSVNVSLVKWLPGVEGVILIIHVVGFFAIMIPLVHLAPISSAKFVFTEFINISGYSNSGLSWLIGQSASAVLFIGYDGACHMAEEVQNARINVPRAMFFTMFINGAMGLAMYLVILFCIGDIDRVVNTETKVPFIELFRNSTQSNTAATVLTSLLITTYIVANFNFMASASRQAWAFARDGGLPFSHILRKIDRKRSIPLYSIALTGVLNALLGLISIGSNVAFSAVVSLVVSGYMSSYVIVICVMIHRRLTHVPIEFGPWNLGRYGLPINIIAVIYTTVTVIFAFFPPSVPVNAENMNYSGPVYGLVVAFGIVYYIVRGHKTYVGPKLPRNGL</sequence>
<dbReference type="Pfam" id="PF13520">
    <property type="entry name" value="AA_permease_2"/>
    <property type="match status" value="1"/>
</dbReference>
<feature type="transmembrane region" description="Helical" evidence="6">
    <location>
        <begin position="181"/>
        <end position="201"/>
    </location>
</feature>
<evidence type="ECO:0000313" key="8">
    <source>
        <dbReference type="Proteomes" id="UP000002669"/>
    </source>
</evidence>
<accession>E4V6S6</accession>
<dbReference type="PIRSF" id="PIRSF006060">
    <property type="entry name" value="AA_transporter"/>
    <property type="match status" value="1"/>
</dbReference>
<feature type="transmembrane region" description="Helical" evidence="6">
    <location>
        <begin position="286"/>
        <end position="309"/>
    </location>
</feature>
<evidence type="ECO:0000256" key="1">
    <source>
        <dbReference type="ARBA" id="ARBA00004141"/>
    </source>
</evidence>
<evidence type="ECO:0000256" key="5">
    <source>
        <dbReference type="ARBA" id="ARBA00023136"/>
    </source>
</evidence>
<keyword evidence="8" id="KW-1185">Reference proteome</keyword>
<dbReference type="STRING" id="535722.E4V6S6"/>
<protein>
    <submittedName>
        <fullName evidence="7">Uncharacterized protein</fullName>
    </submittedName>
</protein>
<dbReference type="GO" id="GO:0022857">
    <property type="term" value="F:transmembrane transporter activity"/>
    <property type="evidence" value="ECO:0007669"/>
    <property type="project" value="InterPro"/>
</dbReference>
<feature type="transmembrane region" description="Helical" evidence="6">
    <location>
        <begin position="88"/>
        <end position="106"/>
    </location>
</feature>
<feature type="transmembrane region" description="Helical" evidence="6">
    <location>
        <begin position="414"/>
        <end position="437"/>
    </location>
</feature>
<dbReference type="GO" id="GO:0016020">
    <property type="term" value="C:membrane"/>
    <property type="evidence" value="ECO:0007669"/>
    <property type="project" value="UniProtKB-SubCell"/>
</dbReference>
<feature type="transmembrane region" description="Helical" evidence="6">
    <location>
        <begin position="51"/>
        <end position="68"/>
    </location>
</feature>
<feature type="transmembrane region" description="Helical" evidence="6">
    <location>
        <begin position="458"/>
        <end position="478"/>
    </location>
</feature>
<keyword evidence="3 6" id="KW-0812">Transmembrane</keyword>
<comment type="subcellular location">
    <subcellularLocation>
        <location evidence="1">Membrane</location>
        <topology evidence="1">Multi-pass membrane protein</topology>
    </subcellularLocation>
</comment>
<dbReference type="EMBL" id="DS989831">
    <property type="protein sequence ID" value="EFQ96792.1"/>
    <property type="molecule type" value="Genomic_DNA"/>
</dbReference>
<dbReference type="PANTHER" id="PTHR45649">
    <property type="entry name" value="AMINO-ACID PERMEASE BAT1"/>
    <property type="match status" value="1"/>
</dbReference>
<dbReference type="InterPro" id="IPR002293">
    <property type="entry name" value="AA/rel_permease1"/>
</dbReference>